<dbReference type="EMBL" id="LT629700">
    <property type="protein sequence ID" value="SDM07844.1"/>
    <property type="molecule type" value="Genomic_DNA"/>
</dbReference>
<organism evidence="3 4">
    <name type="scientific">Corynebacterium mycetoides</name>
    <dbReference type="NCBI Taxonomy" id="38302"/>
    <lineage>
        <taxon>Bacteria</taxon>
        <taxon>Bacillati</taxon>
        <taxon>Actinomycetota</taxon>
        <taxon>Actinomycetes</taxon>
        <taxon>Mycobacteriales</taxon>
        <taxon>Corynebacteriaceae</taxon>
        <taxon>Corynebacterium</taxon>
    </lineage>
</organism>
<keyword evidence="2" id="KW-0812">Transmembrane</keyword>
<dbReference type="OrthoDB" id="4428184at2"/>
<gene>
    <name evidence="3" type="ORF">SAMN04488535_1824</name>
</gene>
<evidence type="ECO:0000256" key="2">
    <source>
        <dbReference type="SAM" id="Phobius"/>
    </source>
</evidence>
<proteinExistence type="predicted"/>
<evidence type="ECO:0000313" key="3">
    <source>
        <dbReference type="EMBL" id="SDM07844.1"/>
    </source>
</evidence>
<evidence type="ECO:0000256" key="1">
    <source>
        <dbReference type="SAM" id="MobiDB-lite"/>
    </source>
</evidence>
<keyword evidence="2" id="KW-0472">Membrane</keyword>
<feature type="compositionally biased region" description="Low complexity" evidence="1">
    <location>
        <begin position="110"/>
        <end position="121"/>
    </location>
</feature>
<evidence type="ECO:0000313" key="4">
    <source>
        <dbReference type="Proteomes" id="UP000199350"/>
    </source>
</evidence>
<dbReference type="AlphaFoldDB" id="A0A1G9Q9V8"/>
<dbReference type="Proteomes" id="UP000199350">
    <property type="component" value="Chromosome I"/>
</dbReference>
<dbReference type="STRING" id="38302.SAMN04488535_1824"/>
<dbReference type="RefSeq" id="WP_092151428.1">
    <property type="nucleotide sequence ID" value="NZ_LT629700.1"/>
</dbReference>
<accession>A0A1G9Q9V8</accession>
<feature type="transmembrane region" description="Helical" evidence="2">
    <location>
        <begin position="166"/>
        <end position="186"/>
    </location>
</feature>
<name>A0A1G9Q9V8_9CORY</name>
<feature type="transmembrane region" description="Helical" evidence="2">
    <location>
        <begin position="136"/>
        <end position="160"/>
    </location>
</feature>
<sequence>MSDDSQLTVADLLARAQKENPGSEQPRRRHRRSLDEGGVSVAELTGSLRKVDARPAESKHSSVPIDAPEPAAAKPEPASDAPTVTWTKFERPATPAAEPDATGELPKVPDAPAEPAAPAPEAEAEAHAEDATVNPILLVLFVFLGLVVGILGFLAFRWVWTQVPVAGAAAIALVATALIVFGVRALRTGRDGLTMTLAGIAGAVVTFGPALVTVL</sequence>
<feature type="compositionally biased region" description="Low complexity" evidence="1">
    <location>
        <begin position="64"/>
        <end position="82"/>
    </location>
</feature>
<feature type="compositionally biased region" description="Basic and acidic residues" evidence="1">
    <location>
        <begin position="49"/>
        <end position="60"/>
    </location>
</feature>
<feature type="region of interest" description="Disordered" evidence="1">
    <location>
        <begin position="14"/>
        <end position="126"/>
    </location>
</feature>
<keyword evidence="4" id="KW-1185">Reference proteome</keyword>
<protein>
    <submittedName>
        <fullName evidence="3">Uncharacterized protein</fullName>
    </submittedName>
</protein>
<keyword evidence="2" id="KW-1133">Transmembrane helix</keyword>
<feature type="transmembrane region" description="Helical" evidence="2">
    <location>
        <begin position="193"/>
        <end position="212"/>
    </location>
</feature>
<reference evidence="4" key="1">
    <citation type="submission" date="2016-10" db="EMBL/GenBank/DDBJ databases">
        <authorList>
            <person name="Varghese N."/>
            <person name="Submissions S."/>
        </authorList>
    </citation>
    <scope>NUCLEOTIDE SEQUENCE [LARGE SCALE GENOMIC DNA]</scope>
    <source>
        <strain evidence="4">DSM 20632</strain>
    </source>
</reference>